<dbReference type="PANTHER" id="PTHR33383:SF1">
    <property type="entry name" value="MEMBRANE PROTEIN INSERTION EFFICIENCY FACTOR-RELATED"/>
    <property type="match status" value="1"/>
</dbReference>
<keyword evidence="1" id="KW-0472">Membrane</keyword>
<dbReference type="InterPro" id="IPR002696">
    <property type="entry name" value="Membr_insert_effic_factor_YidD"/>
</dbReference>
<protein>
    <recommendedName>
        <fullName evidence="1">Putative membrane protein insertion efficiency factor</fullName>
    </recommendedName>
</protein>
<dbReference type="RefSeq" id="WP_311555314.1">
    <property type="nucleotide sequence ID" value="NZ_JAVREJ010000003.1"/>
</dbReference>
<dbReference type="NCBIfam" id="TIGR00278">
    <property type="entry name" value="membrane protein insertion efficiency factor YidD"/>
    <property type="match status" value="1"/>
</dbReference>
<dbReference type="Proteomes" id="UP001183202">
    <property type="component" value="Unassembled WGS sequence"/>
</dbReference>
<comment type="function">
    <text evidence="1">Could be involved in insertion of integral membrane proteins into the membrane.</text>
</comment>
<dbReference type="PANTHER" id="PTHR33383">
    <property type="entry name" value="MEMBRANE PROTEIN INSERTION EFFICIENCY FACTOR-RELATED"/>
    <property type="match status" value="1"/>
</dbReference>
<evidence type="ECO:0000313" key="2">
    <source>
        <dbReference type="EMBL" id="MDT0349313.1"/>
    </source>
</evidence>
<evidence type="ECO:0000313" key="3">
    <source>
        <dbReference type="Proteomes" id="UP001183202"/>
    </source>
</evidence>
<reference evidence="3" key="1">
    <citation type="submission" date="2023-07" db="EMBL/GenBank/DDBJ databases">
        <title>30 novel species of actinomycetes from the DSMZ collection.</title>
        <authorList>
            <person name="Nouioui I."/>
        </authorList>
    </citation>
    <scope>NUCLEOTIDE SEQUENCE [LARGE SCALE GENOMIC DNA]</scope>
    <source>
        <strain evidence="3">DSM 45834</strain>
    </source>
</reference>
<organism evidence="2 3">
    <name type="scientific">Pseudonocardia charpentierae</name>
    <dbReference type="NCBI Taxonomy" id="3075545"/>
    <lineage>
        <taxon>Bacteria</taxon>
        <taxon>Bacillati</taxon>
        <taxon>Actinomycetota</taxon>
        <taxon>Actinomycetes</taxon>
        <taxon>Pseudonocardiales</taxon>
        <taxon>Pseudonocardiaceae</taxon>
        <taxon>Pseudonocardia</taxon>
    </lineage>
</organism>
<comment type="caution">
    <text evidence="2">The sequence shown here is derived from an EMBL/GenBank/DDBJ whole genome shotgun (WGS) entry which is preliminary data.</text>
</comment>
<keyword evidence="1" id="KW-1003">Cell membrane</keyword>
<keyword evidence="3" id="KW-1185">Reference proteome</keyword>
<accession>A0ABU2N8D2</accession>
<comment type="similarity">
    <text evidence="1">Belongs to the UPF0161 family.</text>
</comment>
<comment type="subcellular location">
    <subcellularLocation>
        <location evidence="1">Cell membrane</location>
        <topology evidence="1">Peripheral membrane protein</topology>
        <orientation evidence="1">Cytoplasmic side</orientation>
    </subcellularLocation>
</comment>
<evidence type="ECO:0000256" key="1">
    <source>
        <dbReference type="HAMAP-Rule" id="MF_00386"/>
    </source>
</evidence>
<name>A0ABU2N8D2_9PSEU</name>
<dbReference type="HAMAP" id="MF_00386">
    <property type="entry name" value="UPF0161_YidD"/>
    <property type="match status" value="1"/>
</dbReference>
<proteinExistence type="inferred from homology"/>
<dbReference type="Pfam" id="PF01809">
    <property type="entry name" value="YidD"/>
    <property type="match status" value="1"/>
</dbReference>
<gene>
    <name evidence="2" type="primary">yidD</name>
    <name evidence="2" type="ORF">RM445_07210</name>
</gene>
<dbReference type="SMART" id="SM01234">
    <property type="entry name" value="Haemolytic"/>
    <property type="match status" value="1"/>
</dbReference>
<dbReference type="EMBL" id="JAVREJ010000003">
    <property type="protein sequence ID" value="MDT0349313.1"/>
    <property type="molecule type" value="Genomic_DNA"/>
</dbReference>
<sequence>MARFRRRYDRYDDPYDPYDPYDPRNRRRWGPPRRHYAPAPGGSCLRDACLLQTGCCVAESLDGNCLVLTLLSGPQLAAVLLGGARGSGSGRRSIADRLVGAVRVYQQRVSAGRPAVCRFTPSCSEYAAQALQAHGAARGAALALRRIVRCRPGGRRGADPVPRPA</sequence>